<gene>
    <name evidence="1" type="ORF">RFI_03111</name>
</gene>
<keyword evidence="2" id="KW-1185">Reference proteome</keyword>
<dbReference type="EMBL" id="ASPP01002967">
    <property type="protein sequence ID" value="ETO33987.1"/>
    <property type="molecule type" value="Genomic_DNA"/>
</dbReference>
<dbReference type="AlphaFoldDB" id="X6P8L1"/>
<evidence type="ECO:0000313" key="1">
    <source>
        <dbReference type="EMBL" id="ETO33987.1"/>
    </source>
</evidence>
<name>X6P8L1_RETFI</name>
<dbReference type="Proteomes" id="UP000023152">
    <property type="component" value="Unassembled WGS sequence"/>
</dbReference>
<evidence type="ECO:0000313" key="2">
    <source>
        <dbReference type="Proteomes" id="UP000023152"/>
    </source>
</evidence>
<sequence length="109" mass="12822">MIMNSQLPPKKHNKKKKGLDEIEIIKLFNVNSETRLFNCAINKLKLLIAQTMLMIQVLIFKFSLSLDNKNFSKKFCVTFFFISSLLLKKNVHYFSSEKFNNKSAIFKRI</sequence>
<proteinExistence type="predicted"/>
<protein>
    <submittedName>
        <fullName evidence="1">Uncharacterized protein</fullName>
    </submittedName>
</protein>
<accession>X6P8L1</accession>
<organism evidence="1 2">
    <name type="scientific">Reticulomyxa filosa</name>
    <dbReference type="NCBI Taxonomy" id="46433"/>
    <lineage>
        <taxon>Eukaryota</taxon>
        <taxon>Sar</taxon>
        <taxon>Rhizaria</taxon>
        <taxon>Retaria</taxon>
        <taxon>Foraminifera</taxon>
        <taxon>Monothalamids</taxon>
        <taxon>Reticulomyxidae</taxon>
        <taxon>Reticulomyxa</taxon>
    </lineage>
</organism>
<reference evidence="1 2" key="1">
    <citation type="journal article" date="2013" name="Curr. Biol.">
        <title>The Genome of the Foraminiferan Reticulomyxa filosa.</title>
        <authorList>
            <person name="Glockner G."/>
            <person name="Hulsmann N."/>
            <person name="Schleicher M."/>
            <person name="Noegel A.A."/>
            <person name="Eichinger L."/>
            <person name="Gallinger C."/>
            <person name="Pawlowski J."/>
            <person name="Sierra R."/>
            <person name="Euteneuer U."/>
            <person name="Pillet L."/>
            <person name="Moustafa A."/>
            <person name="Platzer M."/>
            <person name="Groth M."/>
            <person name="Szafranski K."/>
            <person name="Schliwa M."/>
        </authorList>
    </citation>
    <scope>NUCLEOTIDE SEQUENCE [LARGE SCALE GENOMIC DNA]</scope>
</reference>
<comment type="caution">
    <text evidence="1">The sequence shown here is derived from an EMBL/GenBank/DDBJ whole genome shotgun (WGS) entry which is preliminary data.</text>
</comment>